<dbReference type="Proteomes" id="UP001589738">
    <property type="component" value="Unassembled WGS sequence"/>
</dbReference>
<protein>
    <submittedName>
        <fullName evidence="2">GNAT family N-acetyltransferase</fullName>
        <ecNumber evidence="2">2.3.-.-</ecNumber>
    </submittedName>
</protein>
<evidence type="ECO:0000313" key="3">
    <source>
        <dbReference type="Proteomes" id="UP001589738"/>
    </source>
</evidence>
<keyword evidence="2" id="KW-0012">Acyltransferase</keyword>
<keyword evidence="3" id="KW-1185">Reference proteome</keyword>
<keyword evidence="2" id="KW-0808">Transferase</keyword>
<dbReference type="GO" id="GO:0016746">
    <property type="term" value="F:acyltransferase activity"/>
    <property type="evidence" value="ECO:0007669"/>
    <property type="project" value="UniProtKB-KW"/>
</dbReference>
<dbReference type="RefSeq" id="WP_340903358.1">
    <property type="nucleotide sequence ID" value="NZ_JBHLUU010000016.1"/>
</dbReference>
<dbReference type="CDD" id="cd04301">
    <property type="entry name" value="NAT_SF"/>
    <property type="match status" value="1"/>
</dbReference>
<feature type="domain" description="N-acetyltransferase" evidence="1">
    <location>
        <begin position="6"/>
        <end position="158"/>
    </location>
</feature>
<evidence type="ECO:0000259" key="1">
    <source>
        <dbReference type="PROSITE" id="PS51186"/>
    </source>
</evidence>
<organism evidence="2 3">
    <name type="scientific">Robertmurraya beringensis</name>
    <dbReference type="NCBI Taxonomy" id="641660"/>
    <lineage>
        <taxon>Bacteria</taxon>
        <taxon>Bacillati</taxon>
        <taxon>Bacillota</taxon>
        <taxon>Bacilli</taxon>
        <taxon>Bacillales</taxon>
        <taxon>Bacillaceae</taxon>
        <taxon>Robertmurraya</taxon>
    </lineage>
</organism>
<accession>A0ABV6KMI9</accession>
<dbReference type="Pfam" id="PF00583">
    <property type="entry name" value="Acetyltransf_1"/>
    <property type="match status" value="1"/>
</dbReference>
<evidence type="ECO:0000313" key="2">
    <source>
        <dbReference type="EMBL" id="MFC0474537.1"/>
    </source>
</evidence>
<dbReference type="EC" id="2.3.-.-" evidence="2"/>
<dbReference type="InterPro" id="IPR000182">
    <property type="entry name" value="GNAT_dom"/>
</dbReference>
<gene>
    <name evidence="2" type="ORF">ACFFHF_04395</name>
</gene>
<dbReference type="EMBL" id="JBHLUU010000016">
    <property type="protein sequence ID" value="MFC0474537.1"/>
    <property type="molecule type" value="Genomic_DNA"/>
</dbReference>
<dbReference type="InterPro" id="IPR016181">
    <property type="entry name" value="Acyl_CoA_acyltransferase"/>
</dbReference>
<reference evidence="2 3" key="1">
    <citation type="submission" date="2024-09" db="EMBL/GenBank/DDBJ databases">
        <authorList>
            <person name="Sun Q."/>
            <person name="Mori K."/>
        </authorList>
    </citation>
    <scope>NUCLEOTIDE SEQUENCE [LARGE SCALE GENOMIC DNA]</scope>
    <source>
        <strain evidence="2 3">CGMCC 1.9126</strain>
    </source>
</reference>
<dbReference type="SUPFAM" id="SSF55729">
    <property type="entry name" value="Acyl-CoA N-acyltransferases (Nat)"/>
    <property type="match status" value="1"/>
</dbReference>
<dbReference type="PROSITE" id="PS51186">
    <property type="entry name" value="GNAT"/>
    <property type="match status" value="1"/>
</dbReference>
<name>A0ABV6KMI9_9BACI</name>
<sequence>MESRGSQIRSLNVRDKEVAEIILKLQIPAYMVEAKLINFYDIPPLKDTVETLQKCGEKFFGYFEENELCGAISFKQEGKTLDIHRLTVNPNHFRKGIANQLLDFIEEQVVGIEKLLVSTGSKNKPAVDFYLKRGFTVKKVVQVNEQLSLTCFEKKIAR</sequence>
<comment type="caution">
    <text evidence="2">The sequence shown here is derived from an EMBL/GenBank/DDBJ whole genome shotgun (WGS) entry which is preliminary data.</text>
</comment>
<dbReference type="Gene3D" id="3.40.630.30">
    <property type="match status" value="1"/>
</dbReference>
<proteinExistence type="predicted"/>